<gene>
    <name evidence="4" type="ORF">CHC_T00005691001</name>
</gene>
<feature type="compositionally biased region" description="Basic and acidic residues" evidence="1">
    <location>
        <begin position="634"/>
        <end position="645"/>
    </location>
</feature>
<organism evidence="4 5">
    <name type="scientific">Chondrus crispus</name>
    <name type="common">Carrageen Irish moss</name>
    <name type="synonym">Polymorpha crispa</name>
    <dbReference type="NCBI Taxonomy" id="2769"/>
    <lineage>
        <taxon>Eukaryota</taxon>
        <taxon>Rhodophyta</taxon>
        <taxon>Florideophyceae</taxon>
        <taxon>Rhodymeniophycidae</taxon>
        <taxon>Gigartinales</taxon>
        <taxon>Gigartinaceae</taxon>
        <taxon>Chondrus</taxon>
    </lineage>
</organism>
<keyword evidence="2" id="KW-0812">Transmembrane</keyword>
<dbReference type="SUPFAM" id="SSF50494">
    <property type="entry name" value="Trypsin-like serine proteases"/>
    <property type="match status" value="1"/>
</dbReference>
<feature type="transmembrane region" description="Helical" evidence="2">
    <location>
        <begin position="174"/>
        <end position="195"/>
    </location>
</feature>
<dbReference type="OrthoDB" id="5565075at2759"/>
<reference evidence="5" key="1">
    <citation type="journal article" date="2013" name="Proc. Natl. Acad. Sci. U.S.A.">
        <title>Genome structure and metabolic features in the red seaweed Chondrus crispus shed light on evolution of the Archaeplastida.</title>
        <authorList>
            <person name="Collen J."/>
            <person name="Porcel B."/>
            <person name="Carre W."/>
            <person name="Ball S.G."/>
            <person name="Chaparro C."/>
            <person name="Tonon T."/>
            <person name="Barbeyron T."/>
            <person name="Michel G."/>
            <person name="Noel B."/>
            <person name="Valentin K."/>
            <person name="Elias M."/>
            <person name="Artiguenave F."/>
            <person name="Arun A."/>
            <person name="Aury J.M."/>
            <person name="Barbosa-Neto J.F."/>
            <person name="Bothwell J.H."/>
            <person name="Bouget F.Y."/>
            <person name="Brillet L."/>
            <person name="Cabello-Hurtado F."/>
            <person name="Capella-Gutierrez S."/>
            <person name="Charrier B."/>
            <person name="Cladiere L."/>
            <person name="Cock J.M."/>
            <person name="Coelho S.M."/>
            <person name="Colleoni C."/>
            <person name="Czjzek M."/>
            <person name="Da Silva C."/>
            <person name="Delage L."/>
            <person name="Denoeud F."/>
            <person name="Deschamps P."/>
            <person name="Dittami S.M."/>
            <person name="Gabaldon T."/>
            <person name="Gachon C.M."/>
            <person name="Groisillier A."/>
            <person name="Herve C."/>
            <person name="Jabbari K."/>
            <person name="Katinka M."/>
            <person name="Kloareg B."/>
            <person name="Kowalczyk N."/>
            <person name="Labadie K."/>
            <person name="Leblanc C."/>
            <person name="Lopez P.J."/>
            <person name="McLachlan D.H."/>
            <person name="Meslet-Cladiere L."/>
            <person name="Moustafa A."/>
            <person name="Nehr Z."/>
            <person name="Nyvall Collen P."/>
            <person name="Panaud O."/>
            <person name="Partensky F."/>
            <person name="Poulain J."/>
            <person name="Rensing S.A."/>
            <person name="Rousvoal S."/>
            <person name="Samson G."/>
            <person name="Symeonidi A."/>
            <person name="Weissenbach J."/>
            <person name="Zambounis A."/>
            <person name="Wincker P."/>
            <person name="Boyen C."/>
        </authorList>
    </citation>
    <scope>NUCLEOTIDE SEQUENCE [LARGE SCALE GENOMIC DNA]</scope>
    <source>
        <strain evidence="5">cv. Stackhouse</strain>
    </source>
</reference>
<feature type="compositionally biased region" description="Basic and acidic residues" evidence="1">
    <location>
        <begin position="606"/>
        <end position="616"/>
    </location>
</feature>
<feature type="region of interest" description="Disordered" evidence="1">
    <location>
        <begin position="365"/>
        <end position="401"/>
    </location>
</feature>
<keyword evidence="5" id="KW-1185">Reference proteome</keyword>
<feature type="region of interest" description="Disordered" evidence="1">
    <location>
        <begin position="606"/>
        <end position="656"/>
    </location>
</feature>
<accession>R7QJG7</accession>
<feature type="compositionally biased region" description="Low complexity" evidence="1">
    <location>
        <begin position="556"/>
        <end position="568"/>
    </location>
</feature>
<feature type="region of interest" description="Disordered" evidence="1">
    <location>
        <begin position="487"/>
        <end position="575"/>
    </location>
</feature>
<feature type="compositionally biased region" description="Polar residues" evidence="1">
    <location>
        <begin position="487"/>
        <end position="497"/>
    </location>
</feature>
<dbReference type="InterPro" id="IPR009003">
    <property type="entry name" value="Peptidase_S1_PA"/>
</dbReference>
<dbReference type="PROSITE" id="PS50240">
    <property type="entry name" value="TRYPSIN_DOM"/>
    <property type="match status" value="1"/>
</dbReference>
<evidence type="ECO:0000256" key="2">
    <source>
        <dbReference type="SAM" id="Phobius"/>
    </source>
</evidence>
<dbReference type="STRING" id="2769.R7QJG7"/>
<dbReference type="GO" id="GO:0006508">
    <property type="term" value="P:proteolysis"/>
    <property type="evidence" value="ECO:0007669"/>
    <property type="project" value="InterPro"/>
</dbReference>
<proteinExistence type="predicted"/>
<evidence type="ECO:0000313" key="5">
    <source>
        <dbReference type="Proteomes" id="UP000012073"/>
    </source>
</evidence>
<protein>
    <recommendedName>
        <fullName evidence="3">Peptidase S1 domain-containing protein</fullName>
    </recommendedName>
</protein>
<dbReference type="Proteomes" id="UP000012073">
    <property type="component" value="Unassembled WGS sequence"/>
</dbReference>
<dbReference type="GeneID" id="17325128"/>
<dbReference type="AlphaFoldDB" id="R7QJG7"/>
<evidence type="ECO:0000256" key="1">
    <source>
        <dbReference type="SAM" id="MobiDB-lite"/>
    </source>
</evidence>
<feature type="compositionally biased region" description="Polar residues" evidence="1">
    <location>
        <begin position="382"/>
        <end position="400"/>
    </location>
</feature>
<dbReference type="Gramene" id="CDF37540">
    <property type="protein sequence ID" value="CDF37540"/>
    <property type="gene ID" value="CHC_T00005691001"/>
</dbReference>
<keyword evidence="2" id="KW-1133">Transmembrane helix</keyword>
<dbReference type="RefSeq" id="XP_005717411.1">
    <property type="nucleotide sequence ID" value="XM_005717354.1"/>
</dbReference>
<evidence type="ECO:0000259" key="3">
    <source>
        <dbReference type="PROSITE" id="PS50240"/>
    </source>
</evidence>
<dbReference type="InterPro" id="IPR043504">
    <property type="entry name" value="Peptidase_S1_PA_chymotrypsin"/>
</dbReference>
<feature type="domain" description="Peptidase S1" evidence="3">
    <location>
        <begin position="1"/>
        <end position="141"/>
    </location>
</feature>
<dbReference type="Pfam" id="PF00089">
    <property type="entry name" value="Trypsin"/>
    <property type="match status" value="1"/>
</dbReference>
<dbReference type="Gene3D" id="2.40.10.10">
    <property type="entry name" value="Trypsin-like serine proteases"/>
    <property type="match status" value="1"/>
</dbReference>
<dbReference type="InterPro" id="IPR001254">
    <property type="entry name" value="Trypsin_dom"/>
</dbReference>
<dbReference type="KEGG" id="ccp:CHC_T00005691001"/>
<sequence>MRINNNTDFAQDSSAPRFLRVKGYGLRTRPNEGQETLTGNTRPLLFADLLTSKCDDRFGNDEKRRLCTKRDNSCGPCFGDTGAPLYDVDKSGKVSVLVGIVTFGLQGLADGEAESICTSGARATIYTAVAPYIGWIRETVDEDLTEFFIPKEGITNTNLDPGKPGLSVAARTSIIVVASLALIGFIAFLLVTCTLRRLRNRRKRWVEGLHAEESFVKGDEKHAGIADPFEGIVDDHKTPRLSVNSLSRAAVKSATEFSARSIGTIRALLMHVEEEEMAMEPREPMDDAPQWLPDAWEKLFKAPSKKDLEHIHKVKTQRVVDDVLEGGDKSVEPSLDHVAFKNARDEANLEAAWRKLEIQTSLRNLSEASGSKDGQESAPGTVPSTRNNSSRFLSRTSSRGGTHGAFSSILAGNVGGASSGTGAGGATDGKPDTLLAAFASIDAESEQVAEETMIDQLALQALATSKRPKVLETLRRKFSGSALLSALSNKNTESEATSPRVKLTSRKAITAGPSGQGGGQHGSVGRASSGRTGTAQTISALANRSSKPVGGGTPGRTGSTGSVSGLSGDMDRHGSMHIDYFSEDYSFSSSSDEEQPGQPVFNLESASRRFTEDRPDGIGSQQSLRSFRKSKPQSFEKLESRWMDRPDEDEDNLNELPMTEIESIIAEGTLEDNILRHRSWNGGNRSIFTTLSSRGTRQRATDANSSTLENVDNESMVGNHSLDEISEQAMEARIDEELHMTSTGDGSETVTIARLESDVHPVIEQTAYKEENEQLEVRMEQDYDKEKDLARPVQDMTKVSFAEVKAMWNEKVRRASET</sequence>
<feature type="compositionally biased region" description="Polar residues" evidence="1">
    <location>
        <begin position="529"/>
        <end position="546"/>
    </location>
</feature>
<name>R7QJG7_CHOCR</name>
<evidence type="ECO:0000313" key="4">
    <source>
        <dbReference type="EMBL" id="CDF37540.1"/>
    </source>
</evidence>
<keyword evidence="2" id="KW-0472">Membrane</keyword>
<dbReference type="GO" id="GO:0004252">
    <property type="term" value="F:serine-type endopeptidase activity"/>
    <property type="evidence" value="ECO:0007669"/>
    <property type="project" value="InterPro"/>
</dbReference>
<dbReference type="EMBL" id="HG001850">
    <property type="protein sequence ID" value="CDF37540.1"/>
    <property type="molecule type" value="Genomic_DNA"/>
</dbReference>